<dbReference type="EMBL" id="GDID01007063">
    <property type="protein sequence ID" value="JAP89543.1"/>
    <property type="molecule type" value="Transcribed_RNA"/>
</dbReference>
<sequence length="445" mass="50791">TQFFINQISQSSEFKTIITDDVSDYYVKLFLSEQDLQQCNVCAVMNFKQCEQVLPSLISAGISKLLFIIDSPSISLVLQILNKSVNLSKMKVLVIGDPLPAIQQNAELSQSTAFQATQCFMKLTYSSRLSFTASLGQVLFMLQSSPTNFKSTLKIKNIEIAGSRKTDFQGIFQLVKENAHFSDQQKGICLKVVDASQFKGLTLLYADLLQQIEPVIEELLQGNGQNLLEILQKEQKGKSDFLTKMDQKFFQKDFQDILQQTQTEIQNLQKKEKEILATQNVLLIKQFESDKEQFQQHLKCQKFILEYLKHNQYVDLVKFCQQLQAKQLDDLLFQVQKLNLNQKSFQVQNRICQVIKSCQTIQREQSEQLSAYFGQKFTEQELFSKKSFFGSESVSILDFLNGKPFSGKQNEVSQLFMIDEEAEEADKMVLVLGKPEGVLQGVEAA</sequence>
<feature type="non-terminal residue" evidence="2">
    <location>
        <position position="445"/>
    </location>
</feature>
<feature type="coiled-coil region" evidence="1">
    <location>
        <begin position="251"/>
        <end position="278"/>
    </location>
</feature>
<reference evidence="2" key="1">
    <citation type="submission" date="2015-07" db="EMBL/GenBank/DDBJ databases">
        <title>Adaptation to a free-living lifestyle via gene acquisitions in the diplomonad Trepomonas sp. PC1.</title>
        <authorList>
            <person name="Xu F."/>
            <person name="Jerlstrom-Hultqvist J."/>
            <person name="Kolisko M."/>
            <person name="Simpson A.G.B."/>
            <person name="Roger A.J."/>
            <person name="Svard S.G."/>
            <person name="Andersson J.O."/>
        </authorList>
    </citation>
    <scope>NUCLEOTIDE SEQUENCE</scope>
    <source>
        <strain evidence="2">PC1</strain>
    </source>
</reference>
<keyword evidence="1" id="KW-0175">Coiled coil</keyword>
<proteinExistence type="predicted"/>
<name>A0A146JXW2_9EUKA</name>
<evidence type="ECO:0000256" key="1">
    <source>
        <dbReference type="SAM" id="Coils"/>
    </source>
</evidence>
<dbReference type="AlphaFoldDB" id="A0A146JXW2"/>
<gene>
    <name evidence="2" type="ORF">TPC1_30962</name>
</gene>
<organism evidence="2">
    <name type="scientific">Trepomonas sp. PC1</name>
    <dbReference type="NCBI Taxonomy" id="1076344"/>
    <lineage>
        <taxon>Eukaryota</taxon>
        <taxon>Metamonada</taxon>
        <taxon>Diplomonadida</taxon>
        <taxon>Hexamitidae</taxon>
        <taxon>Hexamitinae</taxon>
        <taxon>Trepomonas</taxon>
    </lineage>
</organism>
<feature type="non-terminal residue" evidence="2">
    <location>
        <position position="1"/>
    </location>
</feature>
<accession>A0A146JXW2</accession>
<evidence type="ECO:0000313" key="2">
    <source>
        <dbReference type="EMBL" id="JAP89543.1"/>
    </source>
</evidence>
<protein>
    <submittedName>
        <fullName evidence="2">Uncharacterized protein</fullName>
    </submittedName>
</protein>